<evidence type="ECO:0000313" key="2">
    <source>
        <dbReference type="WBParaSite" id="PDA_v2.g16184.t1"/>
    </source>
</evidence>
<protein>
    <submittedName>
        <fullName evidence="2">Uncharacterized protein</fullName>
    </submittedName>
</protein>
<reference evidence="2" key="1">
    <citation type="submission" date="2022-11" db="UniProtKB">
        <authorList>
            <consortium name="WormBaseParasite"/>
        </authorList>
    </citation>
    <scope>IDENTIFICATION</scope>
</reference>
<accession>A0A914PDD9</accession>
<proteinExistence type="predicted"/>
<keyword evidence="1" id="KW-1185">Reference proteome</keyword>
<dbReference type="Proteomes" id="UP000887578">
    <property type="component" value="Unplaced"/>
</dbReference>
<dbReference type="AlphaFoldDB" id="A0A914PDD9"/>
<sequence length="413" mass="47000">MVKNLPGYLRCGIKCMIVAGVVIGLKNPPEWVWKFISNVMKPDLLKLKAGIIYVCKNGTKILIKATVSDLILDQIAFKMVYKFSGHSAYGFGCPTCEVFPYYEEHGMRWPITEGKLREEADGRGTAIVPSAFSEIAHFSKMRLDGLHIIDEGLLKSLLHYLFNKLKKMESIRKEVSRCMLVHGSCCYAYTKGLASLNAHELRLLFAVSVPILSVGTVPTSLRTTVQISYLFWLLCRLLYCKFLNKNIIQEIAPVFMELGKIMESHFGNLFKTIKAHRFFAHGGEELLKWGTPADYSASACESVNRLLKLLYNAYNTRGFDRTLIHKHLEGVMSEIKMEDMVERMNIDPSTYRDIYASSPKDKSAKSTPYKGVLLPEMEENDLVFHSIARHGFTYRFNPSTEKYAYFNSKSKCL</sequence>
<name>A0A914PDD9_9BILA</name>
<evidence type="ECO:0000313" key="1">
    <source>
        <dbReference type="Proteomes" id="UP000887578"/>
    </source>
</evidence>
<dbReference type="WBParaSite" id="PDA_v2.g16184.t1">
    <property type="protein sequence ID" value="PDA_v2.g16184.t1"/>
    <property type="gene ID" value="PDA_v2.g16184"/>
</dbReference>
<organism evidence="1 2">
    <name type="scientific">Panagrolaimus davidi</name>
    <dbReference type="NCBI Taxonomy" id="227884"/>
    <lineage>
        <taxon>Eukaryota</taxon>
        <taxon>Metazoa</taxon>
        <taxon>Ecdysozoa</taxon>
        <taxon>Nematoda</taxon>
        <taxon>Chromadorea</taxon>
        <taxon>Rhabditida</taxon>
        <taxon>Tylenchina</taxon>
        <taxon>Panagrolaimomorpha</taxon>
        <taxon>Panagrolaimoidea</taxon>
        <taxon>Panagrolaimidae</taxon>
        <taxon>Panagrolaimus</taxon>
    </lineage>
</organism>